<reference evidence="1" key="2">
    <citation type="submission" date="2020-11" db="EMBL/GenBank/DDBJ databases">
        <authorList>
            <person name="McCartney M.A."/>
            <person name="Auch B."/>
            <person name="Kono T."/>
            <person name="Mallez S."/>
            <person name="Becker A."/>
            <person name="Gohl D.M."/>
            <person name="Silverstein K.A.T."/>
            <person name="Koren S."/>
            <person name="Bechman K.B."/>
            <person name="Herman A."/>
            <person name="Abrahante J.E."/>
            <person name="Garbe J."/>
        </authorList>
    </citation>
    <scope>NUCLEOTIDE SEQUENCE</scope>
    <source>
        <strain evidence="1">Duluth1</strain>
        <tissue evidence="1">Whole animal</tissue>
    </source>
</reference>
<sequence>MITDNCEIVLSEQLFACCVRFTRHEAHCAPYVLWFEMNRAMTEEEVAQRDCAVKWIWMDYAEVDACPFLHYLQYLTYAGQGERTKQLYALEVLESYILDPRNEFNMYHPETALNLLGHCYEMEGDYQMALYIYEASLFEFGTNNAANWHVQRVHRLISNLE</sequence>
<proteinExistence type="predicted"/>
<dbReference type="AlphaFoldDB" id="A0A9D4NHX6"/>
<name>A0A9D4NHX6_DREPO</name>
<keyword evidence="2" id="KW-1185">Reference proteome</keyword>
<gene>
    <name evidence="1" type="ORF">DPMN_021071</name>
</gene>
<dbReference type="EMBL" id="JAIWYP010000001">
    <property type="protein sequence ID" value="KAH3896887.1"/>
    <property type="molecule type" value="Genomic_DNA"/>
</dbReference>
<dbReference type="Proteomes" id="UP000828390">
    <property type="component" value="Unassembled WGS sequence"/>
</dbReference>
<organism evidence="1 2">
    <name type="scientific">Dreissena polymorpha</name>
    <name type="common">Zebra mussel</name>
    <name type="synonym">Mytilus polymorpha</name>
    <dbReference type="NCBI Taxonomy" id="45954"/>
    <lineage>
        <taxon>Eukaryota</taxon>
        <taxon>Metazoa</taxon>
        <taxon>Spiralia</taxon>
        <taxon>Lophotrochozoa</taxon>
        <taxon>Mollusca</taxon>
        <taxon>Bivalvia</taxon>
        <taxon>Autobranchia</taxon>
        <taxon>Heteroconchia</taxon>
        <taxon>Euheterodonta</taxon>
        <taxon>Imparidentia</taxon>
        <taxon>Neoheterodontei</taxon>
        <taxon>Myida</taxon>
        <taxon>Dreissenoidea</taxon>
        <taxon>Dreissenidae</taxon>
        <taxon>Dreissena</taxon>
    </lineage>
</organism>
<reference evidence="1" key="1">
    <citation type="journal article" date="2019" name="bioRxiv">
        <title>The Genome of the Zebra Mussel, Dreissena polymorpha: A Resource for Invasive Species Research.</title>
        <authorList>
            <person name="McCartney M.A."/>
            <person name="Auch B."/>
            <person name="Kono T."/>
            <person name="Mallez S."/>
            <person name="Zhang Y."/>
            <person name="Obille A."/>
            <person name="Becker A."/>
            <person name="Abrahante J.E."/>
            <person name="Garbe J."/>
            <person name="Badalamenti J.P."/>
            <person name="Herman A."/>
            <person name="Mangelson H."/>
            <person name="Liachko I."/>
            <person name="Sullivan S."/>
            <person name="Sone E.D."/>
            <person name="Koren S."/>
            <person name="Silverstein K.A.T."/>
            <person name="Beckman K.B."/>
            <person name="Gohl D.M."/>
        </authorList>
    </citation>
    <scope>NUCLEOTIDE SEQUENCE</scope>
    <source>
        <strain evidence="1">Duluth1</strain>
        <tissue evidence="1">Whole animal</tissue>
    </source>
</reference>
<accession>A0A9D4NHX6</accession>
<evidence type="ECO:0008006" key="3">
    <source>
        <dbReference type="Google" id="ProtNLM"/>
    </source>
</evidence>
<evidence type="ECO:0000313" key="1">
    <source>
        <dbReference type="EMBL" id="KAH3896887.1"/>
    </source>
</evidence>
<protein>
    <recommendedName>
        <fullName evidence="3">Tetratricopeptide repeat protein</fullName>
    </recommendedName>
</protein>
<comment type="caution">
    <text evidence="1">The sequence shown here is derived from an EMBL/GenBank/DDBJ whole genome shotgun (WGS) entry which is preliminary data.</text>
</comment>
<evidence type="ECO:0000313" key="2">
    <source>
        <dbReference type="Proteomes" id="UP000828390"/>
    </source>
</evidence>